<gene>
    <name evidence="2" type="ORF">DSCW_37450</name>
</gene>
<dbReference type="InterPro" id="IPR032820">
    <property type="entry name" value="ATPase_put"/>
</dbReference>
<dbReference type="NCBIfam" id="TIGR02230">
    <property type="entry name" value="ATPase_gene1"/>
    <property type="match status" value="1"/>
</dbReference>
<feature type="transmembrane region" description="Helical" evidence="1">
    <location>
        <begin position="34"/>
        <end position="62"/>
    </location>
</feature>
<dbReference type="EMBL" id="AP021875">
    <property type="protein sequence ID" value="BBO76328.1"/>
    <property type="molecule type" value="Genomic_DNA"/>
</dbReference>
<keyword evidence="1" id="KW-0472">Membrane</keyword>
<proteinExistence type="predicted"/>
<dbReference type="Pfam" id="PF09527">
    <property type="entry name" value="ATPase_gene1"/>
    <property type="match status" value="1"/>
</dbReference>
<keyword evidence="3" id="KW-1185">Reference proteome</keyword>
<organism evidence="2 3">
    <name type="scientific">Desulfosarcina widdelii</name>
    <dbReference type="NCBI Taxonomy" id="947919"/>
    <lineage>
        <taxon>Bacteria</taxon>
        <taxon>Pseudomonadati</taxon>
        <taxon>Thermodesulfobacteriota</taxon>
        <taxon>Desulfobacteria</taxon>
        <taxon>Desulfobacterales</taxon>
        <taxon>Desulfosarcinaceae</taxon>
        <taxon>Desulfosarcina</taxon>
    </lineage>
</organism>
<keyword evidence="1" id="KW-1133">Transmembrane helix</keyword>
<evidence type="ECO:0000313" key="2">
    <source>
        <dbReference type="EMBL" id="BBO76328.1"/>
    </source>
</evidence>
<reference evidence="2 3" key="1">
    <citation type="submission" date="2019-11" db="EMBL/GenBank/DDBJ databases">
        <title>Comparative genomics of hydrocarbon-degrading Desulfosarcina strains.</title>
        <authorList>
            <person name="Watanabe M."/>
            <person name="Kojima H."/>
            <person name="Fukui M."/>
        </authorList>
    </citation>
    <scope>NUCLEOTIDE SEQUENCE [LARGE SCALE GENOMIC DNA]</scope>
    <source>
        <strain evidence="2 3">PP31</strain>
    </source>
</reference>
<dbReference type="KEGG" id="dwd:DSCW_37450"/>
<sequence length="106" mass="12299">MSDDLSKNEKRFPDAVDAVEKRKLRARERKKDPVWFGLGMFGMVGWAIAIPTVLGIFLGVWIDLRWPGPWSWTLMLLAVGLLLGCLNAGFWVNRERRMIDREREEP</sequence>
<keyword evidence="1" id="KW-0812">Transmembrane</keyword>
<name>A0A5K7Z5P6_9BACT</name>
<dbReference type="Proteomes" id="UP000427769">
    <property type="component" value="Chromosome"/>
</dbReference>
<dbReference type="RefSeq" id="WP_155305163.1">
    <property type="nucleotide sequence ID" value="NZ_AP021875.1"/>
</dbReference>
<protein>
    <submittedName>
        <fullName evidence="2">ATP synthase I</fullName>
    </submittedName>
</protein>
<accession>A0A5K7Z5P6</accession>
<dbReference type="OrthoDB" id="466056at2"/>
<feature type="transmembrane region" description="Helical" evidence="1">
    <location>
        <begin position="74"/>
        <end position="93"/>
    </location>
</feature>
<dbReference type="InterPro" id="IPR011744">
    <property type="entry name" value="ATPase_gene1"/>
</dbReference>
<evidence type="ECO:0000313" key="3">
    <source>
        <dbReference type="Proteomes" id="UP000427769"/>
    </source>
</evidence>
<dbReference type="AlphaFoldDB" id="A0A5K7Z5P6"/>
<evidence type="ECO:0000256" key="1">
    <source>
        <dbReference type="SAM" id="Phobius"/>
    </source>
</evidence>